<dbReference type="EMBL" id="CSAE01000125">
    <property type="protein sequence ID" value="COV47877.1"/>
    <property type="molecule type" value="Genomic_DNA"/>
</dbReference>
<dbReference type="Proteomes" id="UP000038802">
    <property type="component" value="Unassembled WGS sequence"/>
</dbReference>
<feature type="region of interest" description="Disordered" evidence="1">
    <location>
        <begin position="1"/>
        <end position="37"/>
    </location>
</feature>
<evidence type="ECO:0000313" key="3">
    <source>
        <dbReference type="Proteomes" id="UP000038802"/>
    </source>
</evidence>
<organism evidence="2 3">
    <name type="scientific">Mycobacterium tuberculosis</name>
    <dbReference type="NCBI Taxonomy" id="1773"/>
    <lineage>
        <taxon>Bacteria</taxon>
        <taxon>Bacillati</taxon>
        <taxon>Actinomycetota</taxon>
        <taxon>Actinomycetes</taxon>
        <taxon>Mycobacteriales</taxon>
        <taxon>Mycobacteriaceae</taxon>
        <taxon>Mycobacterium</taxon>
        <taxon>Mycobacterium tuberculosis complex</taxon>
    </lineage>
</organism>
<feature type="compositionally biased region" description="Basic residues" evidence="1">
    <location>
        <begin position="1"/>
        <end position="12"/>
    </location>
</feature>
<protein>
    <submittedName>
        <fullName evidence="2">Uncharacterized protein</fullName>
    </submittedName>
</protein>
<evidence type="ECO:0000256" key="1">
    <source>
        <dbReference type="SAM" id="MobiDB-lite"/>
    </source>
</evidence>
<evidence type="ECO:0000313" key="2">
    <source>
        <dbReference type="EMBL" id="COV47877.1"/>
    </source>
</evidence>
<gene>
    <name evidence="2" type="ORF">ERS007703_01476</name>
</gene>
<proteinExistence type="predicted"/>
<sequence>MLTDRRGHHSQRPSKTIRAGRTKPRITRASSNNPMPTVTPICATLSEVLAASANIVVPNTIPAAVTTIPVAANARMTLVRGPAELSSRMRSAKSRL</sequence>
<dbReference type="AlphaFoldDB" id="A0A0U0QWW4"/>
<accession>A0A0U0QWW4</accession>
<reference evidence="3" key="1">
    <citation type="submission" date="2015-03" db="EMBL/GenBank/DDBJ databases">
        <authorList>
            <consortium name="Pathogen Informatics"/>
        </authorList>
    </citation>
    <scope>NUCLEOTIDE SEQUENCE [LARGE SCALE GENOMIC DNA]</scope>
    <source>
        <strain evidence="3">K00500041</strain>
    </source>
</reference>
<name>A0A0U0QWW4_MYCTX</name>